<organism evidence="2">
    <name type="scientific">viral metagenome</name>
    <dbReference type="NCBI Taxonomy" id="1070528"/>
    <lineage>
        <taxon>unclassified sequences</taxon>
        <taxon>metagenomes</taxon>
        <taxon>organismal metagenomes</taxon>
    </lineage>
</organism>
<feature type="compositionally biased region" description="Polar residues" evidence="1">
    <location>
        <begin position="72"/>
        <end position="81"/>
    </location>
</feature>
<protein>
    <submittedName>
        <fullName evidence="2">Uncharacterized protein</fullName>
    </submittedName>
</protein>
<proteinExistence type="predicted"/>
<reference evidence="2" key="1">
    <citation type="journal article" date="2020" name="Nature">
        <title>Giant virus diversity and host interactions through global metagenomics.</title>
        <authorList>
            <person name="Schulz F."/>
            <person name="Roux S."/>
            <person name="Paez-Espino D."/>
            <person name="Jungbluth S."/>
            <person name="Walsh D.A."/>
            <person name="Denef V.J."/>
            <person name="McMahon K.D."/>
            <person name="Konstantinidis K.T."/>
            <person name="Eloe-Fadrosh E.A."/>
            <person name="Kyrpides N.C."/>
            <person name="Woyke T."/>
        </authorList>
    </citation>
    <scope>NUCLEOTIDE SEQUENCE</scope>
    <source>
        <strain evidence="2">GVMAG-S-1101165-84</strain>
    </source>
</reference>
<sequence>MSCGIAGVVALIILYVICRRRKIPLTPKMATAAVSVAVGMVAVEMAKKQAGVLEFTVPVAVSTAVKVTRNPVGSNKTQFHPTRSRRRGRGGGTSKKLLRKLKGKTRRQFGGTFQEEALAVFNFLFQVTLKEFLLTGSLDCLQIEQRANELFDNLDKNA</sequence>
<dbReference type="AlphaFoldDB" id="A0A6C0K339"/>
<accession>A0A6C0K339</accession>
<name>A0A6C0K339_9ZZZZ</name>
<dbReference type="EMBL" id="MN740780">
    <property type="protein sequence ID" value="QHU11210.1"/>
    <property type="molecule type" value="Genomic_DNA"/>
</dbReference>
<feature type="region of interest" description="Disordered" evidence="1">
    <location>
        <begin position="72"/>
        <end position="96"/>
    </location>
</feature>
<evidence type="ECO:0000313" key="2">
    <source>
        <dbReference type="EMBL" id="QHU11210.1"/>
    </source>
</evidence>
<evidence type="ECO:0000256" key="1">
    <source>
        <dbReference type="SAM" id="MobiDB-lite"/>
    </source>
</evidence>